<feature type="chain" id="PRO_5015605999" description="Secreted protein" evidence="1">
    <location>
        <begin position="20"/>
        <end position="142"/>
    </location>
</feature>
<dbReference type="Proteomes" id="UP000240883">
    <property type="component" value="Unassembled WGS sequence"/>
</dbReference>
<evidence type="ECO:0008006" key="4">
    <source>
        <dbReference type="Google" id="ProtNLM"/>
    </source>
</evidence>
<feature type="signal peptide" evidence="1">
    <location>
        <begin position="1"/>
        <end position="19"/>
    </location>
</feature>
<reference evidence="2 3" key="1">
    <citation type="journal article" date="2018" name="Front. Microbiol.">
        <title>Genome-Wide Analysis of Corynespora cassiicola Leaf Fall Disease Putative Effectors.</title>
        <authorList>
            <person name="Lopez D."/>
            <person name="Ribeiro S."/>
            <person name="Label P."/>
            <person name="Fumanal B."/>
            <person name="Venisse J.S."/>
            <person name="Kohler A."/>
            <person name="de Oliveira R.R."/>
            <person name="Labutti K."/>
            <person name="Lipzen A."/>
            <person name="Lail K."/>
            <person name="Bauer D."/>
            <person name="Ohm R.A."/>
            <person name="Barry K.W."/>
            <person name="Spatafora J."/>
            <person name="Grigoriev I.V."/>
            <person name="Martin F.M."/>
            <person name="Pujade-Renaud V."/>
        </authorList>
    </citation>
    <scope>NUCLEOTIDE SEQUENCE [LARGE SCALE GENOMIC DNA]</scope>
    <source>
        <strain evidence="2 3">Philippines</strain>
    </source>
</reference>
<accession>A0A2T2P697</accession>
<protein>
    <recommendedName>
        <fullName evidence="4">Secreted protein</fullName>
    </recommendedName>
</protein>
<evidence type="ECO:0000256" key="1">
    <source>
        <dbReference type="SAM" id="SignalP"/>
    </source>
</evidence>
<keyword evidence="3" id="KW-1185">Reference proteome</keyword>
<dbReference type="EMBL" id="KZ678129">
    <property type="protein sequence ID" value="PSN73139.1"/>
    <property type="molecule type" value="Genomic_DNA"/>
</dbReference>
<proteinExistence type="predicted"/>
<dbReference type="AlphaFoldDB" id="A0A2T2P697"/>
<keyword evidence="1" id="KW-0732">Signal</keyword>
<evidence type="ECO:0000313" key="3">
    <source>
        <dbReference type="Proteomes" id="UP000240883"/>
    </source>
</evidence>
<evidence type="ECO:0000313" key="2">
    <source>
        <dbReference type="EMBL" id="PSN73139.1"/>
    </source>
</evidence>
<name>A0A2T2P697_CORCC</name>
<sequence>MVVCGILSALLAICGACLASSKRWAKALRQCSNNYSHQRVARLVEAYRLMTAPLHGLICNRLQPSTRMKEQDQNSARCAETLQFDGLRGSIGGSRQVSNRLRILSNGMACRASRRFSRLHSFDVQTDKCQSSRLHQALEIWA</sequence>
<organism evidence="2 3">
    <name type="scientific">Corynespora cassiicola Philippines</name>
    <dbReference type="NCBI Taxonomy" id="1448308"/>
    <lineage>
        <taxon>Eukaryota</taxon>
        <taxon>Fungi</taxon>
        <taxon>Dikarya</taxon>
        <taxon>Ascomycota</taxon>
        <taxon>Pezizomycotina</taxon>
        <taxon>Dothideomycetes</taxon>
        <taxon>Pleosporomycetidae</taxon>
        <taxon>Pleosporales</taxon>
        <taxon>Corynesporascaceae</taxon>
        <taxon>Corynespora</taxon>
    </lineage>
</organism>
<gene>
    <name evidence="2" type="ORF">BS50DRAFT_180354</name>
</gene>